<protein>
    <recommendedName>
        <fullName evidence="1">Glycosyltransferase 2-like domain-containing protein</fullName>
    </recommendedName>
</protein>
<dbReference type="CDD" id="cd04179">
    <property type="entry name" value="DPM_DPG-synthase_like"/>
    <property type="match status" value="1"/>
</dbReference>
<organism evidence="2 3">
    <name type="scientific">Candidatus Amesbacteria bacterium RIFCSPHIGHO2_01_FULL_48_32b</name>
    <dbReference type="NCBI Taxonomy" id="1797253"/>
    <lineage>
        <taxon>Bacteria</taxon>
        <taxon>Candidatus Amesiibacteriota</taxon>
    </lineage>
</organism>
<dbReference type="Proteomes" id="UP000178176">
    <property type="component" value="Unassembled WGS sequence"/>
</dbReference>
<dbReference type="InterPro" id="IPR029044">
    <property type="entry name" value="Nucleotide-diphossugar_trans"/>
</dbReference>
<dbReference type="Gene3D" id="3.90.550.10">
    <property type="entry name" value="Spore Coat Polysaccharide Biosynthesis Protein SpsA, Chain A"/>
    <property type="match status" value="1"/>
</dbReference>
<reference evidence="2 3" key="1">
    <citation type="journal article" date="2016" name="Nat. Commun.">
        <title>Thousands of microbial genomes shed light on interconnected biogeochemical processes in an aquifer system.</title>
        <authorList>
            <person name="Anantharaman K."/>
            <person name="Brown C.T."/>
            <person name="Hug L.A."/>
            <person name="Sharon I."/>
            <person name="Castelle C.J."/>
            <person name="Probst A.J."/>
            <person name="Thomas B.C."/>
            <person name="Singh A."/>
            <person name="Wilkins M.J."/>
            <person name="Karaoz U."/>
            <person name="Brodie E.L."/>
            <person name="Williams K.H."/>
            <person name="Hubbard S.S."/>
            <person name="Banfield J.F."/>
        </authorList>
    </citation>
    <scope>NUCLEOTIDE SEQUENCE [LARGE SCALE GENOMIC DNA]</scope>
</reference>
<comment type="caution">
    <text evidence="2">The sequence shown here is derived from an EMBL/GenBank/DDBJ whole genome shotgun (WGS) entry which is preliminary data.</text>
</comment>
<dbReference type="InterPro" id="IPR050256">
    <property type="entry name" value="Glycosyltransferase_2"/>
</dbReference>
<dbReference type="PANTHER" id="PTHR48090:SF7">
    <property type="entry name" value="RFBJ PROTEIN"/>
    <property type="match status" value="1"/>
</dbReference>
<dbReference type="EMBL" id="MEXH01000021">
    <property type="protein sequence ID" value="OGC92181.1"/>
    <property type="molecule type" value="Genomic_DNA"/>
</dbReference>
<evidence type="ECO:0000313" key="2">
    <source>
        <dbReference type="EMBL" id="OGC92181.1"/>
    </source>
</evidence>
<dbReference type="PANTHER" id="PTHR48090">
    <property type="entry name" value="UNDECAPRENYL-PHOSPHATE 4-DEOXY-4-FORMAMIDO-L-ARABINOSE TRANSFERASE-RELATED"/>
    <property type="match status" value="1"/>
</dbReference>
<dbReference type="Pfam" id="PF00535">
    <property type="entry name" value="Glycos_transf_2"/>
    <property type="match status" value="1"/>
</dbReference>
<sequence>MPTKFSPLLSVVIPTYNESTRVSEIISQVKKSQYVKEIIVVNDGSTDNSRRLLAKISGITLINHVKNLGKAAALKTGLENTHREFIAFVDADLTGFKTYHLNKLANKFFEGNNDLVLGHRTHDVIWMDWIGFNLAYTGERVIKKRILHLHPEIFSQPKYLIEPAMNTVFFAKYNVASVSLNGVGQVNKIWKKGLSGLMEDIKMIVSYPQFLGLINFINQLKFAKQLAEHES</sequence>
<dbReference type="AlphaFoldDB" id="A0A1F4YE19"/>
<evidence type="ECO:0000259" key="1">
    <source>
        <dbReference type="Pfam" id="PF00535"/>
    </source>
</evidence>
<dbReference type="SUPFAM" id="SSF53448">
    <property type="entry name" value="Nucleotide-diphospho-sugar transferases"/>
    <property type="match status" value="1"/>
</dbReference>
<accession>A0A1F4YE19</accession>
<name>A0A1F4YE19_9BACT</name>
<proteinExistence type="predicted"/>
<gene>
    <name evidence="2" type="ORF">A2876_02745</name>
</gene>
<evidence type="ECO:0000313" key="3">
    <source>
        <dbReference type="Proteomes" id="UP000178176"/>
    </source>
</evidence>
<dbReference type="InterPro" id="IPR001173">
    <property type="entry name" value="Glyco_trans_2-like"/>
</dbReference>
<feature type="domain" description="Glycosyltransferase 2-like" evidence="1">
    <location>
        <begin position="10"/>
        <end position="122"/>
    </location>
</feature>